<reference evidence="2 3" key="2">
    <citation type="submission" date="2019-09" db="EMBL/GenBank/DDBJ databases">
        <authorList>
            <person name="Jin C."/>
        </authorList>
    </citation>
    <scope>NUCLEOTIDE SEQUENCE [LARGE SCALE GENOMIC DNA]</scope>
    <source>
        <strain evidence="2 3">BN140002</strain>
    </source>
</reference>
<evidence type="ECO:0000313" key="2">
    <source>
        <dbReference type="EMBL" id="KAA2237026.1"/>
    </source>
</evidence>
<evidence type="ECO:0000256" key="1">
    <source>
        <dbReference type="HAMAP-Rule" id="MF_00386"/>
    </source>
</evidence>
<dbReference type="GO" id="GO:0005886">
    <property type="term" value="C:plasma membrane"/>
    <property type="evidence" value="ECO:0007669"/>
    <property type="project" value="UniProtKB-SubCell"/>
</dbReference>
<comment type="similarity">
    <text evidence="1">Belongs to the UPF0161 family.</text>
</comment>
<dbReference type="NCBIfam" id="TIGR00278">
    <property type="entry name" value="membrane protein insertion efficiency factor YidD"/>
    <property type="match status" value="1"/>
</dbReference>
<organism evidence="2 3">
    <name type="scientific">Salinarimonas soli</name>
    <dbReference type="NCBI Taxonomy" id="1638099"/>
    <lineage>
        <taxon>Bacteria</taxon>
        <taxon>Pseudomonadati</taxon>
        <taxon>Pseudomonadota</taxon>
        <taxon>Alphaproteobacteria</taxon>
        <taxon>Hyphomicrobiales</taxon>
        <taxon>Salinarimonadaceae</taxon>
        <taxon>Salinarimonas</taxon>
    </lineage>
</organism>
<dbReference type="OrthoDB" id="9801753at2"/>
<dbReference type="InterPro" id="IPR002696">
    <property type="entry name" value="Membr_insert_effic_factor_YidD"/>
</dbReference>
<keyword evidence="3" id="KW-1185">Reference proteome</keyword>
<dbReference type="PANTHER" id="PTHR33383:SF1">
    <property type="entry name" value="MEMBRANE PROTEIN INSERTION EFFICIENCY FACTOR-RELATED"/>
    <property type="match status" value="1"/>
</dbReference>
<comment type="caution">
    <text evidence="2">The sequence shown here is derived from an EMBL/GenBank/DDBJ whole genome shotgun (WGS) entry which is preliminary data.</text>
</comment>
<dbReference type="SMART" id="SM01234">
    <property type="entry name" value="Haemolytic"/>
    <property type="match status" value="1"/>
</dbReference>
<dbReference type="Pfam" id="PF01809">
    <property type="entry name" value="YidD"/>
    <property type="match status" value="1"/>
</dbReference>
<evidence type="ECO:0000313" key="3">
    <source>
        <dbReference type="Proteomes" id="UP000323142"/>
    </source>
</evidence>
<dbReference type="Proteomes" id="UP000323142">
    <property type="component" value="Unassembled WGS sequence"/>
</dbReference>
<dbReference type="PANTHER" id="PTHR33383">
    <property type="entry name" value="MEMBRANE PROTEIN INSERTION EFFICIENCY FACTOR-RELATED"/>
    <property type="match status" value="1"/>
</dbReference>
<proteinExistence type="inferred from homology"/>
<name>A0A5B2VEI6_9HYPH</name>
<dbReference type="HAMAP" id="MF_00386">
    <property type="entry name" value="UPF0161_YidD"/>
    <property type="match status" value="1"/>
</dbReference>
<dbReference type="RefSeq" id="WP_149817867.1">
    <property type="nucleotide sequence ID" value="NZ_VUOA01000021.1"/>
</dbReference>
<protein>
    <recommendedName>
        <fullName evidence="1">Putative membrane protein insertion efficiency factor</fullName>
    </recommendedName>
</protein>
<dbReference type="EMBL" id="VUOA01000021">
    <property type="protein sequence ID" value="KAA2237026.1"/>
    <property type="molecule type" value="Genomic_DNA"/>
</dbReference>
<accession>A0A5B2VEI6</accession>
<sequence length="118" mass="12947">MPSTLDRLFDGAAAAPSLAARGLIQLYRYSLSGLVGRQCRHWPSCSEYTDEAIRRHGLWAGGWIGLARICRCGPGGTDGIDVVCEALPPGARWTTPWRYGRWRGVNAPGIDYQSTPKE</sequence>
<reference evidence="2 3" key="1">
    <citation type="submission" date="2019-09" db="EMBL/GenBank/DDBJ databases">
        <title>Salinarimonas rosea gen. nov., sp. nov., a new member of the a-2 subgroup of the Proteobacteria.</title>
        <authorList>
            <person name="Liu J."/>
        </authorList>
    </citation>
    <scope>NUCLEOTIDE SEQUENCE [LARGE SCALE GENOMIC DNA]</scope>
    <source>
        <strain evidence="2 3">BN140002</strain>
    </source>
</reference>
<comment type="subcellular location">
    <subcellularLocation>
        <location evidence="1">Cell membrane</location>
        <topology evidence="1">Peripheral membrane protein</topology>
        <orientation evidence="1">Cytoplasmic side</orientation>
    </subcellularLocation>
</comment>
<gene>
    <name evidence="2" type="primary">yidD</name>
    <name evidence="2" type="ORF">F0L46_12215</name>
</gene>
<keyword evidence="1" id="KW-0472">Membrane</keyword>
<comment type="function">
    <text evidence="1">Could be involved in insertion of integral membrane proteins into the membrane.</text>
</comment>
<keyword evidence="1" id="KW-1003">Cell membrane</keyword>
<dbReference type="AlphaFoldDB" id="A0A5B2VEI6"/>